<dbReference type="GO" id="GO:0004806">
    <property type="term" value="F:triacylglycerol lipase activity"/>
    <property type="evidence" value="ECO:0007669"/>
    <property type="project" value="TreeGrafter"/>
</dbReference>
<keyword evidence="3" id="KW-1185">Reference proteome</keyword>
<dbReference type="Gene3D" id="3.40.50.1820">
    <property type="entry name" value="alpha/beta hydrolase"/>
    <property type="match status" value="1"/>
</dbReference>
<dbReference type="InterPro" id="IPR050471">
    <property type="entry name" value="AB_hydrolase"/>
</dbReference>
<dbReference type="Proteomes" id="UP000319980">
    <property type="component" value="Unassembled WGS sequence"/>
</dbReference>
<dbReference type="InterPro" id="IPR029058">
    <property type="entry name" value="AB_hydrolase_fold"/>
</dbReference>
<gene>
    <name evidence="2" type="ORF">FQY83_02185</name>
</gene>
<dbReference type="GO" id="GO:0046503">
    <property type="term" value="P:glycerolipid catabolic process"/>
    <property type="evidence" value="ECO:0007669"/>
    <property type="project" value="TreeGrafter"/>
</dbReference>
<dbReference type="AlphaFoldDB" id="A0A5C5UD34"/>
<dbReference type="Pfam" id="PF00561">
    <property type="entry name" value="Abhydrolase_1"/>
    <property type="match status" value="1"/>
</dbReference>
<proteinExistence type="predicted"/>
<accession>A0A5C5UD34</accession>
<evidence type="ECO:0000259" key="1">
    <source>
        <dbReference type="Pfam" id="PF00561"/>
    </source>
</evidence>
<dbReference type="SUPFAM" id="SSF53474">
    <property type="entry name" value="alpha/beta-Hydrolases"/>
    <property type="match status" value="1"/>
</dbReference>
<feature type="domain" description="AB hydrolase-1" evidence="1">
    <location>
        <begin position="118"/>
        <end position="215"/>
    </location>
</feature>
<name>A0A5C5UD34_9GAMM</name>
<sequence length="362" mass="38426">MDTLREENSTIVRSEIDGPIEASTPVLPTALPAAGAPSRPAQASWVGGDGWFPLLRASMRALSRVAPPLAVALFDRIWFSAPRTPPRPEAAAWLARGEPMPFRVHGHRVNAWSWGRGPTVLLVHGWGGNAGQMHALIAQLLERGLRVVAFDAPAHGSSDPSRLGGRRVSMIEIADALRVVAAGVGPIAGLVAHSGGCTATALALRDGWTGPERIAFVAPFALPSEAIEPFGRAIGASLAVTARFRALVEHRFARPWTDFDMPGLAARRALPPLLVVHDRDDREVPFFHGHAVAEAWPQARLAETGGLGHRRLLRDPSVVADIVAFMASGQPDPGRATPADARAELDRAYAAAGLDCGKSMPA</sequence>
<reference evidence="2 3" key="1">
    <citation type="journal article" date="2008" name="Int. J. Syst. Evol. Microbiol.">
        <title>Luteimonas marina sp. nov., isolated from seawater.</title>
        <authorList>
            <person name="Baik K.S."/>
            <person name="Park S.C."/>
            <person name="Kim M.S."/>
            <person name="Kim E.M."/>
            <person name="Park C."/>
            <person name="Chun J."/>
            <person name="Seong C.N."/>
        </authorList>
    </citation>
    <scope>NUCLEOTIDE SEQUENCE [LARGE SCALE GENOMIC DNA]</scope>
    <source>
        <strain evidence="2 3">FR1330</strain>
    </source>
</reference>
<organism evidence="2 3">
    <name type="scientific">Luteimonas marina</name>
    <dbReference type="NCBI Taxonomy" id="488485"/>
    <lineage>
        <taxon>Bacteria</taxon>
        <taxon>Pseudomonadati</taxon>
        <taxon>Pseudomonadota</taxon>
        <taxon>Gammaproteobacteria</taxon>
        <taxon>Lysobacterales</taxon>
        <taxon>Lysobacteraceae</taxon>
        <taxon>Luteimonas</taxon>
    </lineage>
</organism>
<protein>
    <submittedName>
        <fullName evidence="2">Alpha/beta hydrolase</fullName>
    </submittedName>
</protein>
<comment type="caution">
    <text evidence="2">The sequence shown here is derived from an EMBL/GenBank/DDBJ whole genome shotgun (WGS) entry which is preliminary data.</text>
</comment>
<dbReference type="PANTHER" id="PTHR43433">
    <property type="entry name" value="HYDROLASE, ALPHA/BETA FOLD FAMILY PROTEIN"/>
    <property type="match status" value="1"/>
</dbReference>
<dbReference type="EMBL" id="VOHK01000001">
    <property type="protein sequence ID" value="TWT23470.1"/>
    <property type="molecule type" value="Genomic_DNA"/>
</dbReference>
<dbReference type="PANTHER" id="PTHR43433:SF5">
    <property type="entry name" value="AB HYDROLASE-1 DOMAIN-CONTAINING PROTEIN"/>
    <property type="match status" value="1"/>
</dbReference>
<keyword evidence="2" id="KW-0378">Hydrolase</keyword>
<evidence type="ECO:0000313" key="3">
    <source>
        <dbReference type="Proteomes" id="UP000319980"/>
    </source>
</evidence>
<evidence type="ECO:0000313" key="2">
    <source>
        <dbReference type="EMBL" id="TWT23470.1"/>
    </source>
</evidence>
<dbReference type="InterPro" id="IPR000073">
    <property type="entry name" value="AB_hydrolase_1"/>
</dbReference>